<dbReference type="GO" id="GO:0031122">
    <property type="term" value="P:cytoplasmic microtubule organization"/>
    <property type="evidence" value="ECO:0007669"/>
    <property type="project" value="TreeGrafter"/>
</dbReference>
<organism evidence="1 2">
    <name type="scientific">Hippocampus comes</name>
    <name type="common">Tiger tail seahorse</name>
    <dbReference type="NCBI Taxonomy" id="109280"/>
    <lineage>
        <taxon>Eukaryota</taxon>
        <taxon>Metazoa</taxon>
        <taxon>Chordata</taxon>
        <taxon>Craniata</taxon>
        <taxon>Vertebrata</taxon>
        <taxon>Euteleostomi</taxon>
        <taxon>Actinopterygii</taxon>
        <taxon>Neopterygii</taxon>
        <taxon>Teleostei</taxon>
        <taxon>Neoteleostei</taxon>
        <taxon>Acanthomorphata</taxon>
        <taxon>Syngnathiaria</taxon>
        <taxon>Syngnathiformes</taxon>
        <taxon>Syngnathoidei</taxon>
        <taxon>Syngnathidae</taxon>
        <taxon>Hippocampus</taxon>
    </lineage>
</organism>
<dbReference type="OMA" id="CKPRTLL"/>
<keyword evidence="2" id="KW-1185">Reference proteome</keyword>
<dbReference type="SUPFAM" id="SSF50978">
    <property type="entry name" value="WD40 repeat-like"/>
    <property type="match status" value="1"/>
</dbReference>
<dbReference type="PANTHER" id="PTHR46947">
    <property type="entry name" value="WD REPEAT-CONTAINING PROTEIN 73"/>
    <property type="match status" value="1"/>
</dbReference>
<dbReference type="PANTHER" id="PTHR46947:SF1">
    <property type="entry name" value="WD REPEAT-CONTAINING PROTEIN 73"/>
    <property type="match status" value="1"/>
</dbReference>
<sequence>RKEMEDSEFDELIDDWFIESLKTYRDLYVYQLEFPTRVIEWTSGKTICVAGYNKSSKNEILELCLPQKLFAEEKKGLCAERDFKVLHGGFSPDPVSVLKHVPGTRLIVTNDGLTSDLQVWNLGGDDSDVITKVSSVQGSAGSPGGVKMAARISPQPEVLHGCRGGDVRLTQLTTGQTLYQLGKPLEGWLIQSLRDPSLLHFVSNAVFLAACANGDVLTVDTRTSSPPQLAPAPSMPDSDVWWADVSGRGGLIRVSSSGWAAVSDPRGPTGITRRARLAVGTPHRDSRDVNVLWAPALDDIVAVSGFSGAVQIYDTSSWQSEPRDSHPLFEHRGHAVCSQRREGGAVAVNCHLWHPKETRTLVSAAADASLHVWDWIHPSDAR</sequence>
<protein>
    <submittedName>
        <fullName evidence="1">WD repeat-containing protein 73-like</fullName>
    </submittedName>
</protein>
<name>A0A3Q2YNW8_HIPCM</name>
<dbReference type="Gene3D" id="2.130.10.10">
    <property type="entry name" value="YVTN repeat-like/Quinoprotein amine dehydrogenase"/>
    <property type="match status" value="1"/>
</dbReference>
<evidence type="ECO:0000313" key="1">
    <source>
        <dbReference type="Ensembl" id="ENSHCOP00000020221.1"/>
    </source>
</evidence>
<reference evidence="1" key="2">
    <citation type="submission" date="2025-09" db="UniProtKB">
        <authorList>
            <consortium name="Ensembl"/>
        </authorList>
    </citation>
    <scope>IDENTIFICATION</scope>
</reference>
<dbReference type="InterPro" id="IPR042795">
    <property type="entry name" value="Wdr73"/>
</dbReference>
<dbReference type="GeneTree" id="ENSGT00390000015701"/>
<dbReference type="InterPro" id="IPR015943">
    <property type="entry name" value="WD40/YVTN_repeat-like_dom_sf"/>
</dbReference>
<dbReference type="GO" id="GO:0000922">
    <property type="term" value="C:spindle pole"/>
    <property type="evidence" value="ECO:0007669"/>
    <property type="project" value="TreeGrafter"/>
</dbReference>
<reference evidence="1" key="1">
    <citation type="submission" date="2025-08" db="UniProtKB">
        <authorList>
            <consortium name="Ensembl"/>
        </authorList>
    </citation>
    <scope>IDENTIFICATION</scope>
</reference>
<accession>A0A3Q2YNW8</accession>
<dbReference type="Proteomes" id="UP000264820">
    <property type="component" value="Unplaced"/>
</dbReference>
<proteinExistence type="predicted"/>
<dbReference type="STRING" id="109280.ENSHCOP00000020221"/>
<dbReference type="GO" id="GO:0005829">
    <property type="term" value="C:cytosol"/>
    <property type="evidence" value="ECO:0007669"/>
    <property type="project" value="TreeGrafter"/>
</dbReference>
<dbReference type="Ensembl" id="ENSHCOT00000006717.1">
    <property type="protein sequence ID" value="ENSHCOP00000020221.1"/>
    <property type="gene ID" value="ENSHCOG00000006139.1"/>
</dbReference>
<evidence type="ECO:0000313" key="2">
    <source>
        <dbReference type="Proteomes" id="UP000264820"/>
    </source>
</evidence>
<dbReference type="AlphaFoldDB" id="A0A3Q2YNW8"/>
<dbReference type="InterPro" id="IPR036322">
    <property type="entry name" value="WD40_repeat_dom_sf"/>
</dbReference>